<dbReference type="PROSITE" id="PS50181">
    <property type="entry name" value="FBOX"/>
    <property type="match status" value="1"/>
</dbReference>
<evidence type="ECO:0000313" key="3">
    <source>
        <dbReference type="Proteomes" id="UP000015100"/>
    </source>
</evidence>
<evidence type="ECO:0000313" key="2">
    <source>
        <dbReference type="EMBL" id="EPS36471.1"/>
    </source>
</evidence>
<dbReference type="OrthoDB" id="3219396at2759"/>
<dbReference type="Gene3D" id="1.20.1280.50">
    <property type="match status" value="1"/>
</dbReference>
<evidence type="ECO:0000259" key="1">
    <source>
        <dbReference type="PROSITE" id="PS50181"/>
    </source>
</evidence>
<dbReference type="HOGENOM" id="CLU_743889_0_0_1"/>
<accession>S8A5S0</accession>
<sequence length="372" mass="43494">MDSLPTEILVQILDDAELEVEDLAALSKVSRRWHQAVIPNLYKRYTLRYPDELHAAGRKKLESFQKYGSHVKHLNLHITQWNKRGEGLIEGELQKDNAEADIYNYLDILHSFPEVTTVEHYDMHLRDINWSEFWAILNHFLSKKRKLTSLIIRRRLSYSSRPCAEGDLEPVELHPTPPLQQLKRFSLRINTPTGGSDNLTSFPFFYENFVRVVGNSCKRVTKLELFLNIFELAKSEKLEDLWGMQFPLLPVDNVKELSYEVLPGAIPPPNLIDTDFSQVEVLRGPYWVCGRWLDWALPAVPDLQIFQKLRVLEVTDQPYASRDKDFWNLIEKVVRQLPSVKFLVLEEEELRFEVARKPDGCPVWVERPYLLL</sequence>
<reference evidence="3" key="2">
    <citation type="submission" date="2013-04" db="EMBL/GenBank/DDBJ databases">
        <title>Genomic mechanisms accounting for the adaptation to parasitism in nematode-trapping fungi.</title>
        <authorList>
            <person name="Ahren D.G."/>
        </authorList>
    </citation>
    <scope>NUCLEOTIDE SEQUENCE [LARGE SCALE GENOMIC DNA]</scope>
    <source>
        <strain evidence="3">CBS 200.50</strain>
    </source>
</reference>
<dbReference type="EMBL" id="AQGS01000906">
    <property type="protein sequence ID" value="EPS36471.1"/>
    <property type="molecule type" value="Genomic_DNA"/>
</dbReference>
<feature type="domain" description="F-box" evidence="1">
    <location>
        <begin position="1"/>
        <end position="45"/>
    </location>
</feature>
<proteinExistence type="predicted"/>
<name>S8A5S0_DACHA</name>
<protein>
    <recommendedName>
        <fullName evidence="1">F-box domain-containing protein</fullName>
    </recommendedName>
</protein>
<dbReference type="InterPro" id="IPR001810">
    <property type="entry name" value="F-box_dom"/>
</dbReference>
<comment type="caution">
    <text evidence="2">The sequence shown here is derived from an EMBL/GenBank/DDBJ whole genome shotgun (WGS) entry which is preliminary data.</text>
</comment>
<dbReference type="Proteomes" id="UP000015100">
    <property type="component" value="Unassembled WGS sequence"/>
</dbReference>
<reference evidence="2 3" key="1">
    <citation type="journal article" date="2013" name="PLoS Genet.">
        <title>Genomic mechanisms accounting for the adaptation to parasitism in nematode-trapping fungi.</title>
        <authorList>
            <person name="Meerupati T."/>
            <person name="Andersson K.M."/>
            <person name="Friman E."/>
            <person name="Kumar D."/>
            <person name="Tunlid A."/>
            <person name="Ahren D."/>
        </authorList>
    </citation>
    <scope>NUCLEOTIDE SEQUENCE [LARGE SCALE GENOMIC DNA]</scope>
    <source>
        <strain evidence="2 3">CBS 200.50</strain>
    </source>
</reference>
<dbReference type="Pfam" id="PF12937">
    <property type="entry name" value="F-box-like"/>
    <property type="match status" value="1"/>
</dbReference>
<dbReference type="OMA" id="ITWEEVA"/>
<dbReference type="SUPFAM" id="SSF81383">
    <property type="entry name" value="F-box domain"/>
    <property type="match status" value="1"/>
</dbReference>
<organism evidence="2 3">
    <name type="scientific">Dactylellina haptotyla (strain CBS 200.50)</name>
    <name type="common">Nematode-trapping fungus</name>
    <name type="synonym">Monacrosporium haptotylum</name>
    <dbReference type="NCBI Taxonomy" id="1284197"/>
    <lineage>
        <taxon>Eukaryota</taxon>
        <taxon>Fungi</taxon>
        <taxon>Dikarya</taxon>
        <taxon>Ascomycota</taxon>
        <taxon>Pezizomycotina</taxon>
        <taxon>Orbiliomycetes</taxon>
        <taxon>Orbiliales</taxon>
        <taxon>Orbiliaceae</taxon>
        <taxon>Dactylellina</taxon>
    </lineage>
</organism>
<gene>
    <name evidence="2" type="ORF">H072_10036</name>
</gene>
<dbReference type="CDD" id="cd09917">
    <property type="entry name" value="F-box_SF"/>
    <property type="match status" value="1"/>
</dbReference>
<dbReference type="AlphaFoldDB" id="S8A5S0"/>
<keyword evidence="3" id="KW-1185">Reference proteome</keyword>
<dbReference type="InterPro" id="IPR036047">
    <property type="entry name" value="F-box-like_dom_sf"/>
</dbReference>